<proteinExistence type="predicted"/>
<sequence>MTVVASSPNPSFLSRCASAAPAGPPGKKSRLIVLVVLVVACPWRNGSPGCDGIRLLAPGGRQTTRPSFGSRSIPNDDALVCWLDASKCSLVRPLWVPVRESEMKGR</sequence>
<dbReference type="VEuPathDB" id="FungiDB:CH63R_12796"/>
<name>A0A1B7XV62_COLHI</name>
<evidence type="ECO:0000256" key="1">
    <source>
        <dbReference type="SAM" id="MobiDB-lite"/>
    </source>
</evidence>
<dbReference type="RefSeq" id="XP_018152187.1">
    <property type="nucleotide sequence ID" value="XM_018307770.1"/>
</dbReference>
<evidence type="ECO:0000313" key="3">
    <source>
        <dbReference type="Proteomes" id="UP000092177"/>
    </source>
</evidence>
<organism evidence="2 3">
    <name type="scientific">Colletotrichum higginsianum (strain IMI 349063)</name>
    <name type="common">Crucifer anthracnose fungus</name>
    <dbReference type="NCBI Taxonomy" id="759273"/>
    <lineage>
        <taxon>Eukaryota</taxon>
        <taxon>Fungi</taxon>
        <taxon>Dikarya</taxon>
        <taxon>Ascomycota</taxon>
        <taxon>Pezizomycotina</taxon>
        <taxon>Sordariomycetes</taxon>
        <taxon>Hypocreomycetidae</taxon>
        <taxon>Glomerellales</taxon>
        <taxon>Glomerellaceae</taxon>
        <taxon>Colletotrichum</taxon>
        <taxon>Colletotrichum destructivum species complex</taxon>
    </lineage>
</organism>
<accession>A0A1B7XV62</accession>
<feature type="compositionally biased region" description="Polar residues" evidence="1">
    <location>
        <begin position="1"/>
        <end position="12"/>
    </location>
</feature>
<feature type="region of interest" description="Disordered" evidence="1">
    <location>
        <begin position="1"/>
        <end position="27"/>
    </location>
</feature>
<gene>
    <name evidence="2" type="ORF">CH63R_12796</name>
</gene>
<dbReference type="AlphaFoldDB" id="A0A1B7XV62"/>
<dbReference type="KEGG" id="chig:CH63R_12796"/>
<dbReference type="EMBL" id="LTAN01000009">
    <property type="protein sequence ID" value="OBR03669.1"/>
    <property type="molecule type" value="Genomic_DNA"/>
</dbReference>
<keyword evidence="3" id="KW-1185">Reference proteome</keyword>
<protein>
    <submittedName>
        <fullName evidence="2">Uncharacterized protein</fullName>
    </submittedName>
</protein>
<dbReference type="GeneID" id="28871877"/>
<dbReference type="Proteomes" id="UP000092177">
    <property type="component" value="Chromosome 9"/>
</dbReference>
<comment type="caution">
    <text evidence="2">The sequence shown here is derived from an EMBL/GenBank/DDBJ whole genome shotgun (WGS) entry which is preliminary data.</text>
</comment>
<reference evidence="3" key="1">
    <citation type="journal article" date="2017" name="BMC Genomics">
        <title>Gapless genome assembly of Colletotrichum higginsianum reveals chromosome structure and association of transposable elements with secondary metabolite gene clusters.</title>
        <authorList>
            <person name="Dallery J.-F."/>
            <person name="Lapalu N."/>
            <person name="Zampounis A."/>
            <person name="Pigne S."/>
            <person name="Luyten I."/>
            <person name="Amselem J."/>
            <person name="Wittenberg A.H.J."/>
            <person name="Zhou S."/>
            <person name="de Queiroz M.V."/>
            <person name="Robin G.P."/>
            <person name="Auger A."/>
            <person name="Hainaut M."/>
            <person name="Henrissat B."/>
            <person name="Kim K.-T."/>
            <person name="Lee Y.-H."/>
            <person name="Lespinet O."/>
            <person name="Schwartz D.C."/>
            <person name="Thon M.R."/>
            <person name="O'Connell R.J."/>
        </authorList>
    </citation>
    <scope>NUCLEOTIDE SEQUENCE [LARGE SCALE GENOMIC DNA]</scope>
    <source>
        <strain evidence="3">IMI 349063</strain>
    </source>
</reference>
<evidence type="ECO:0000313" key="2">
    <source>
        <dbReference type="EMBL" id="OBR03669.1"/>
    </source>
</evidence>